<evidence type="ECO:0000256" key="2">
    <source>
        <dbReference type="ARBA" id="ARBA00022448"/>
    </source>
</evidence>
<evidence type="ECO:0000256" key="7">
    <source>
        <dbReference type="ARBA" id="ARBA00025800"/>
    </source>
</evidence>
<sequence length="211" mass="22005">MSSGAASAFHGQLAGFRWANSVQDDSAAAGSASASSSQPAGVFGRTWNSLSGYIPLRNEGNSAEEEAYFALSVGVVFLGFIACLLGGMACFGIAFLFLPLLAIKPRKFALAFTLGSCLFMVGFAILHGPWNHVKHIMSAERLPFSAAYFGSLALTLFFAIGIRSTIGTLIAAIVQVGALLTYLAAYFPGGVTTLRFGGQMALRGAGSVLPF</sequence>
<dbReference type="InterPro" id="IPR007305">
    <property type="entry name" value="Vesicle_transpt_Got1/SFT2"/>
</dbReference>
<organism evidence="9 10">
    <name type="scientific">Vanrija humicola</name>
    <name type="common">Yeast</name>
    <name type="synonym">Cryptococcus humicola</name>
    <dbReference type="NCBI Taxonomy" id="5417"/>
    <lineage>
        <taxon>Eukaryota</taxon>
        <taxon>Fungi</taxon>
        <taxon>Dikarya</taxon>
        <taxon>Basidiomycota</taxon>
        <taxon>Agaricomycotina</taxon>
        <taxon>Tremellomycetes</taxon>
        <taxon>Trichosporonales</taxon>
        <taxon>Trichosporonaceae</taxon>
        <taxon>Vanrija</taxon>
    </lineage>
</organism>
<keyword evidence="3 8" id="KW-0812">Transmembrane</keyword>
<dbReference type="OrthoDB" id="660759at2759"/>
<reference evidence="9 10" key="1">
    <citation type="journal article" date="2019" name="PLoS Genet.">
        <title>Convergent evolution of linked mating-type loci in basidiomycete fungi.</title>
        <authorList>
            <person name="Sun S."/>
            <person name="Coelho M.A."/>
            <person name="Heitman J."/>
            <person name="Nowrousian M."/>
        </authorList>
    </citation>
    <scope>NUCLEOTIDE SEQUENCE [LARGE SCALE GENOMIC DNA]</scope>
    <source>
        <strain evidence="9 10">CBS 4282</strain>
    </source>
</reference>
<comment type="similarity">
    <text evidence="7 8">Belongs to the SFT2 family.</text>
</comment>
<dbReference type="Proteomes" id="UP000473826">
    <property type="component" value="Unassembled WGS sequence"/>
</dbReference>
<dbReference type="GO" id="GO:0015031">
    <property type="term" value="P:protein transport"/>
    <property type="evidence" value="ECO:0007669"/>
    <property type="project" value="UniProtKB-KW"/>
</dbReference>
<feature type="transmembrane region" description="Helical" evidence="8">
    <location>
        <begin position="142"/>
        <end position="162"/>
    </location>
</feature>
<name>A0A7D8Z6W1_VANHU</name>
<dbReference type="PANTHER" id="PTHR23137:SF36">
    <property type="entry name" value="VESICLE TRANSPORT PROTEIN SFT2C"/>
    <property type="match status" value="1"/>
</dbReference>
<proteinExistence type="inferred from homology"/>
<evidence type="ECO:0000256" key="8">
    <source>
        <dbReference type="RuleBase" id="RU363111"/>
    </source>
</evidence>
<keyword evidence="4 8" id="KW-0653">Protein transport</keyword>
<feature type="transmembrane region" description="Helical" evidence="8">
    <location>
        <begin position="169"/>
        <end position="187"/>
    </location>
</feature>
<evidence type="ECO:0000313" key="10">
    <source>
        <dbReference type="Proteomes" id="UP000473826"/>
    </source>
</evidence>
<comment type="subcellular location">
    <subcellularLocation>
        <location evidence="8">Golgi apparatus membrane</location>
        <topology evidence="8">Multi-pass membrane protein</topology>
    </subcellularLocation>
    <subcellularLocation>
        <location evidence="1">Membrane</location>
        <topology evidence="1">Multi-pass membrane protein</topology>
    </subcellularLocation>
</comment>
<gene>
    <name evidence="9" type="ORF">VHUM_01081</name>
</gene>
<evidence type="ECO:0000256" key="5">
    <source>
        <dbReference type="ARBA" id="ARBA00022989"/>
    </source>
</evidence>
<comment type="caution">
    <text evidence="9">The sequence shown here is derived from an EMBL/GenBank/DDBJ whole genome shotgun (WGS) entry which is preliminary data.</text>
</comment>
<accession>A0A7D8Z6W1</accession>
<dbReference type="PANTHER" id="PTHR23137">
    <property type="entry name" value="VESICLE TRANSPORT PROTEIN-RELATED"/>
    <property type="match status" value="1"/>
</dbReference>
<dbReference type="Pfam" id="PF04178">
    <property type="entry name" value="Got1"/>
    <property type="match status" value="1"/>
</dbReference>
<keyword evidence="2 8" id="KW-0813">Transport</keyword>
<evidence type="ECO:0000256" key="6">
    <source>
        <dbReference type="ARBA" id="ARBA00023136"/>
    </source>
</evidence>
<feature type="transmembrane region" description="Helical" evidence="8">
    <location>
        <begin position="108"/>
        <end position="130"/>
    </location>
</feature>
<evidence type="ECO:0000256" key="1">
    <source>
        <dbReference type="ARBA" id="ARBA00004141"/>
    </source>
</evidence>
<evidence type="ECO:0000256" key="4">
    <source>
        <dbReference type="ARBA" id="ARBA00022927"/>
    </source>
</evidence>
<dbReference type="GO" id="GO:0000139">
    <property type="term" value="C:Golgi membrane"/>
    <property type="evidence" value="ECO:0007669"/>
    <property type="project" value="UniProtKB-SubCell"/>
</dbReference>
<keyword evidence="6 8" id="KW-0472">Membrane</keyword>
<feature type="transmembrane region" description="Helical" evidence="8">
    <location>
        <begin position="68"/>
        <end position="101"/>
    </location>
</feature>
<keyword evidence="8" id="KW-0333">Golgi apparatus</keyword>
<protein>
    <recommendedName>
        <fullName evidence="8">Protein transport protein SFT2</fullName>
    </recommendedName>
</protein>
<dbReference type="AlphaFoldDB" id="A0A7D8Z6W1"/>
<dbReference type="GO" id="GO:0016192">
    <property type="term" value="P:vesicle-mediated transport"/>
    <property type="evidence" value="ECO:0007669"/>
    <property type="project" value="InterPro"/>
</dbReference>
<comment type="function">
    <text evidence="8">Nonessential protein required for the fusion of transport vesicles derived from the endocytic pathway with the Golgi complex.</text>
</comment>
<keyword evidence="5 8" id="KW-1133">Transmembrane helix</keyword>
<dbReference type="InterPro" id="IPR011691">
    <property type="entry name" value="Vesicle_transpt_SFT2"/>
</dbReference>
<evidence type="ECO:0000256" key="3">
    <source>
        <dbReference type="ARBA" id="ARBA00022692"/>
    </source>
</evidence>
<keyword evidence="10" id="KW-1185">Reference proteome</keyword>
<dbReference type="EMBL" id="QKWK01000002">
    <property type="protein sequence ID" value="TXT13714.1"/>
    <property type="molecule type" value="Genomic_DNA"/>
</dbReference>
<evidence type="ECO:0000313" key="9">
    <source>
        <dbReference type="EMBL" id="TXT13714.1"/>
    </source>
</evidence>